<evidence type="ECO:0000313" key="6">
    <source>
        <dbReference type="Proteomes" id="UP001499959"/>
    </source>
</evidence>
<dbReference type="InterPro" id="IPR006035">
    <property type="entry name" value="Ureohydrolase"/>
</dbReference>
<reference evidence="6" key="1">
    <citation type="journal article" date="2019" name="Int. J. Syst. Evol. Microbiol.">
        <title>The Global Catalogue of Microorganisms (GCM) 10K type strain sequencing project: providing services to taxonomists for standard genome sequencing and annotation.</title>
        <authorList>
            <consortium name="The Broad Institute Genomics Platform"/>
            <consortium name="The Broad Institute Genome Sequencing Center for Infectious Disease"/>
            <person name="Wu L."/>
            <person name="Ma J."/>
        </authorList>
    </citation>
    <scope>NUCLEOTIDE SEQUENCE [LARGE SCALE GENOMIC DNA]</scope>
    <source>
        <strain evidence="6">JCM 18204</strain>
    </source>
</reference>
<keyword evidence="6" id="KW-1185">Reference proteome</keyword>
<dbReference type="CDD" id="cd11592">
    <property type="entry name" value="Agmatinase_PAH"/>
    <property type="match status" value="1"/>
</dbReference>
<evidence type="ECO:0000256" key="3">
    <source>
        <dbReference type="ARBA" id="ARBA00022801"/>
    </source>
</evidence>
<evidence type="ECO:0000313" key="5">
    <source>
        <dbReference type="EMBL" id="GAA4801484.1"/>
    </source>
</evidence>
<dbReference type="PIRSF" id="PIRSF036979">
    <property type="entry name" value="Arginase"/>
    <property type="match status" value="1"/>
</dbReference>
<keyword evidence="3 4" id="KW-0378">Hydrolase</keyword>
<dbReference type="Pfam" id="PF00491">
    <property type="entry name" value="Arginase"/>
    <property type="match status" value="1"/>
</dbReference>
<dbReference type="InterPro" id="IPR005925">
    <property type="entry name" value="Agmatinase-rel"/>
</dbReference>
<comment type="similarity">
    <text evidence="1">Belongs to the arginase family. Agmatinase subfamily.</text>
</comment>
<dbReference type="Gene3D" id="3.40.800.10">
    <property type="entry name" value="Ureohydrolase domain"/>
    <property type="match status" value="1"/>
</dbReference>
<evidence type="ECO:0000256" key="1">
    <source>
        <dbReference type="ARBA" id="ARBA00009227"/>
    </source>
</evidence>
<proteinExistence type="inferred from homology"/>
<name>A0ABP9BWW1_9GAMM</name>
<dbReference type="EMBL" id="BAABJE010000015">
    <property type="protein sequence ID" value="GAA4801484.1"/>
    <property type="molecule type" value="Genomic_DNA"/>
</dbReference>
<dbReference type="PANTHER" id="PTHR11358:SF26">
    <property type="entry name" value="GUANIDINO ACID HYDROLASE, MITOCHONDRIAL"/>
    <property type="match status" value="1"/>
</dbReference>
<accession>A0ABP9BWW1</accession>
<evidence type="ECO:0000256" key="4">
    <source>
        <dbReference type="RuleBase" id="RU003684"/>
    </source>
</evidence>
<dbReference type="PROSITE" id="PS51409">
    <property type="entry name" value="ARGINASE_2"/>
    <property type="match status" value="1"/>
</dbReference>
<sequence length="330" mass="35818">MSHPDASPRPATAVDPNAVDQAFTRHSPYGTHAEPTYSGALSFLRRRYTKDLDGVDVAVVGVPFDLATTNRPGTRLGPRAIRAASASLAWCAPYAWGFDPCERLHVIDWGDVAFDHGRPERVPDALRDAFRAFADAGVTALALGGDHFITYPILQALHAIHGPLSLIHFDAHSDTWEDRDARIDHGTMFWHAAKLGLVDPAHSIQIGMRTLNPEDHGFRVLDARWLHAHGVDACIAEIRARVGDRRCYVSFDIDFLDPAFAPGTGTPVVGGFSTHHALQLIRGLGGLHIVGMDVVEVSPPFDHAEITALAGASIAQELLAAHASRFPERP</sequence>
<dbReference type="InterPro" id="IPR020855">
    <property type="entry name" value="Ureohydrolase_Mn_BS"/>
</dbReference>
<gene>
    <name evidence="5" type="primary">speB</name>
    <name evidence="5" type="ORF">GCM10023307_30080</name>
</gene>
<comment type="caution">
    <text evidence="5">The sequence shown here is derived from an EMBL/GenBank/DDBJ whole genome shotgun (WGS) entry which is preliminary data.</text>
</comment>
<evidence type="ECO:0000256" key="2">
    <source>
        <dbReference type="ARBA" id="ARBA00022723"/>
    </source>
</evidence>
<dbReference type="RefSeq" id="WP_345304163.1">
    <property type="nucleotide sequence ID" value="NZ_BAABJE010000015.1"/>
</dbReference>
<dbReference type="InterPro" id="IPR023696">
    <property type="entry name" value="Ureohydrolase_dom_sf"/>
</dbReference>
<dbReference type="Proteomes" id="UP001499959">
    <property type="component" value="Unassembled WGS sequence"/>
</dbReference>
<dbReference type="PANTHER" id="PTHR11358">
    <property type="entry name" value="ARGINASE/AGMATINASE"/>
    <property type="match status" value="1"/>
</dbReference>
<keyword evidence="2" id="KW-0479">Metal-binding</keyword>
<dbReference type="PROSITE" id="PS01053">
    <property type="entry name" value="ARGINASE_1"/>
    <property type="match status" value="1"/>
</dbReference>
<protein>
    <submittedName>
        <fullName evidence="5">Agmatinase</fullName>
    </submittedName>
</protein>
<dbReference type="NCBIfam" id="TIGR01230">
    <property type="entry name" value="agmatinase"/>
    <property type="match status" value="1"/>
</dbReference>
<organism evidence="5 6">
    <name type="scientific">Lysobacter hankyongensis</name>
    <dbReference type="NCBI Taxonomy" id="1176535"/>
    <lineage>
        <taxon>Bacteria</taxon>
        <taxon>Pseudomonadati</taxon>
        <taxon>Pseudomonadota</taxon>
        <taxon>Gammaproteobacteria</taxon>
        <taxon>Lysobacterales</taxon>
        <taxon>Lysobacteraceae</taxon>
        <taxon>Lysobacter</taxon>
    </lineage>
</organism>
<dbReference type="SUPFAM" id="SSF52768">
    <property type="entry name" value="Arginase/deacetylase"/>
    <property type="match status" value="1"/>
</dbReference>
<dbReference type="NCBIfam" id="NF002564">
    <property type="entry name" value="PRK02190.1"/>
    <property type="match status" value="1"/>
</dbReference>